<reference evidence="1 2" key="2">
    <citation type="journal article" date="2022" name="Mol. Ecol. Resour.">
        <title>The genomes of chicory, endive, great burdock and yacon provide insights into Asteraceae paleo-polyploidization history and plant inulin production.</title>
        <authorList>
            <person name="Fan W."/>
            <person name="Wang S."/>
            <person name="Wang H."/>
            <person name="Wang A."/>
            <person name="Jiang F."/>
            <person name="Liu H."/>
            <person name="Zhao H."/>
            <person name="Xu D."/>
            <person name="Zhang Y."/>
        </authorList>
    </citation>
    <scope>NUCLEOTIDE SEQUENCE [LARGE SCALE GENOMIC DNA]</scope>
    <source>
        <strain evidence="2">cv. Punajuju</strain>
        <tissue evidence="1">Leaves</tissue>
    </source>
</reference>
<evidence type="ECO:0000313" key="1">
    <source>
        <dbReference type="EMBL" id="KAI3750739.1"/>
    </source>
</evidence>
<organism evidence="1 2">
    <name type="scientific">Cichorium intybus</name>
    <name type="common">Chicory</name>
    <dbReference type="NCBI Taxonomy" id="13427"/>
    <lineage>
        <taxon>Eukaryota</taxon>
        <taxon>Viridiplantae</taxon>
        <taxon>Streptophyta</taxon>
        <taxon>Embryophyta</taxon>
        <taxon>Tracheophyta</taxon>
        <taxon>Spermatophyta</taxon>
        <taxon>Magnoliopsida</taxon>
        <taxon>eudicotyledons</taxon>
        <taxon>Gunneridae</taxon>
        <taxon>Pentapetalae</taxon>
        <taxon>asterids</taxon>
        <taxon>campanulids</taxon>
        <taxon>Asterales</taxon>
        <taxon>Asteraceae</taxon>
        <taxon>Cichorioideae</taxon>
        <taxon>Cichorieae</taxon>
        <taxon>Cichoriinae</taxon>
        <taxon>Cichorium</taxon>
    </lineage>
</organism>
<dbReference type="EMBL" id="CM042012">
    <property type="protein sequence ID" value="KAI3750739.1"/>
    <property type="molecule type" value="Genomic_DNA"/>
</dbReference>
<keyword evidence="2" id="KW-1185">Reference proteome</keyword>
<name>A0ACB9DVQ3_CICIN</name>
<evidence type="ECO:0000313" key="2">
    <source>
        <dbReference type="Proteomes" id="UP001055811"/>
    </source>
</evidence>
<dbReference type="Proteomes" id="UP001055811">
    <property type="component" value="Linkage Group LG04"/>
</dbReference>
<accession>A0ACB9DVQ3</accession>
<sequence>MSPFALISLNPGLLLKISPKNEHCEVNSAHLTTESKDSFLESVKIAAMILVWQYGEKSRYESWKGLSWGMVFVAIQGALTVIGNATMCIPAYRIYKASQENSIDTSTSVSISILLLLSIFMIFKEFIEGDVSNGASLLAAIHIFTFKKAMSLYTTERARNEVITAEDGDAGLEDSRVEDSSGDVDAGVKDSGNISNGGSCLLVVKPKLIEFEWVISEVFKSLRCLAVP</sequence>
<protein>
    <submittedName>
        <fullName evidence="1">Uncharacterized protein</fullName>
    </submittedName>
</protein>
<reference evidence="2" key="1">
    <citation type="journal article" date="2022" name="Mol. Ecol. Resour.">
        <title>The genomes of chicory, endive, great burdock and yacon provide insights into Asteraceae palaeo-polyploidization history and plant inulin production.</title>
        <authorList>
            <person name="Fan W."/>
            <person name="Wang S."/>
            <person name="Wang H."/>
            <person name="Wang A."/>
            <person name="Jiang F."/>
            <person name="Liu H."/>
            <person name="Zhao H."/>
            <person name="Xu D."/>
            <person name="Zhang Y."/>
        </authorList>
    </citation>
    <scope>NUCLEOTIDE SEQUENCE [LARGE SCALE GENOMIC DNA]</scope>
    <source>
        <strain evidence="2">cv. Punajuju</strain>
    </source>
</reference>
<comment type="caution">
    <text evidence="1">The sequence shown here is derived from an EMBL/GenBank/DDBJ whole genome shotgun (WGS) entry which is preliminary data.</text>
</comment>
<proteinExistence type="predicted"/>
<gene>
    <name evidence="1" type="ORF">L2E82_21517</name>
</gene>